<name>A0AAV6WPP5_9LAMI</name>
<feature type="compositionally biased region" description="Polar residues" evidence="1">
    <location>
        <begin position="330"/>
        <end position="339"/>
    </location>
</feature>
<feature type="compositionally biased region" description="Basic and acidic residues" evidence="1">
    <location>
        <begin position="461"/>
        <end position="471"/>
    </location>
</feature>
<dbReference type="SUPFAM" id="SSF57667">
    <property type="entry name" value="beta-beta-alpha zinc fingers"/>
    <property type="match status" value="2"/>
</dbReference>
<feature type="compositionally biased region" description="Acidic residues" evidence="1">
    <location>
        <begin position="402"/>
        <end position="436"/>
    </location>
</feature>
<dbReference type="PANTHER" id="PTHR47487">
    <property type="entry name" value="OS06G0651300 PROTEIN-RELATED"/>
    <property type="match status" value="1"/>
</dbReference>
<organism evidence="3 4">
    <name type="scientific">Buddleja alternifolia</name>
    <dbReference type="NCBI Taxonomy" id="168488"/>
    <lineage>
        <taxon>Eukaryota</taxon>
        <taxon>Viridiplantae</taxon>
        <taxon>Streptophyta</taxon>
        <taxon>Embryophyta</taxon>
        <taxon>Tracheophyta</taxon>
        <taxon>Spermatophyta</taxon>
        <taxon>Magnoliopsida</taxon>
        <taxon>eudicotyledons</taxon>
        <taxon>Gunneridae</taxon>
        <taxon>Pentapetalae</taxon>
        <taxon>asterids</taxon>
        <taxon>lamiids</taxon>
        <taxon>Lamiales</taxon>
        <taxon>Scrophulariaceae</taxon>
        <taxon>Buddlejeae</taxon>
        <taxon>Buddleja</taxon>
    </lineage>
</organism>
<dbReference type="EMBL" id="WHWC01000012">
    <property type="protein sequence ID" value="KAG8372561.1"/>
    <property type="molecule type" value="Genomic_DNA"/>
</dbReference>
<dbReference type="SMART" id="SM00451">
    <property type="entry name" value="ZnF_U1"/>
    <property type="match status" value="2"/>
</dbReference>
<gene>
    <name evidence="3" type="ORF">BUALT_Bualt12G0078800</name>
</gene>
<proteinExistence type="predicted"/>
<dbReference type="InterPro" id="IPR036236">
    <property type="entry name" value="Znf_C2H2_sf"/>
</dbReference>
<evidence type="ECO:0000313" key="3">
    <source>
        <dbReference type="EMBL" id="KAG8372561.1"/>
    </source>
</evidence>
<evidence type="ECO:0000256" key="1">
    <source>
        <dbReference type="SAM" id="MobiDB-lite"/>
    </source>
</evidence>
<dbReference type="Pfam" id="PF12874">
    <property type="entry name" value="zf-met"/>
    <property type="match status" value="2"/>
</dbReference>
<dbReference type="GO" id="GO:0003676">
    <property type="term" value="F:nucleic acid binding"/>
    <property type="evidence" value="ECO:0007669"/>
    <property type="project" value="InterPro"/>
</dbReference>
<feature type="compositionally biased region" description="Basic and acidic residues" evidence="1">
    <location>
        <begin position="370"/>
        <end position="401"/>
    </location>
</feature>
<dbReference type="InterPro" id="IPR013087">
    <property type="entry name" value="Znf_C2H2_type"/>
</dbReference>
<dbReference type="AlphaFoldDB" id="A0AAV6WPP5"/>
<accession>A0AAV6WPP5</accession>
<sequence>MNEAIQREIEKELIREEIIMSAIARRRVLEAEVRRELMMEGELPLSRGTDGFLSSSSSVMGFDLPMNLPVSGTRLEGRSLEERMVLSLEDRERLNERHESGEFAITPFQRETAGLKISEVKPVLEGGKEKQKIILLTEQDASLLPLPMVALIIVNQQVTSSSVKAKPNENTSGSKRKAATPPPKVVASERPNDSISIKKAKEEWSCAICQVSTTCEQGLKEHLRGRKHKSKESALKSQRTGKSYRIGLFPKKAIKSGPVVVTDDLPFLQENKNLDNSKKKQSLVTQKVQKSHTSENYRFWCEMCQVGVTSNKVMKVHKKGKKHVSRLLRSDQNGEASRTGQKEKNIVQVVNHEGVVEDGKSIEMENVDEAVDKSKLEDHGAVEEVKAEEDHEAVDEIKPEEDHEDVDEVEPEEDHEAVDEVEPDEDHEDVDEVEPEEDHKAEDGGDVNIGKVEDDLTNDVVETKDEETVLS</sequence>
<evidence type="ECO:0000313" key="4">
    <source>
        <dbReference type="Proteomes" id="UP000826271"/>
    </source>
</evidence>
<keyword evidence="4" id="KW-1185">Reference proteome</keyword>
<feature type="domain" description="U1-type" evidence="2">
    <location>
        <begin position="296"/>
        <end position="330"/>
    </location>
</feature>
<feature type="domain" description="U1-type" evidence="2">
    <location>
        <begin position="201"/>
        <end position="235"/>
    </location>
</feature>
<reference evidence="3" key="1">
    <citation type="submission" date="2019-10" db="EMBL/GenBank/DDBJ databases">
        <authorList>
            <person name="Zhang R."/>
            <person name="Pan Y."/>
            <person name="Wang J."/>
            <person name="Ma R."/>
            <person name="Yu S."/>
        </authorList>
    </citation>
    <scope>NUCLEOTIDE SEQUENCE</scope>
    <source>
        <strain evidence="3">LA-IB0</strain>
        <tissue evidence="3">Leaf</tissue>
    </source>
</reference>
<dbReference type="GO" id="GO:0008270">
    <property type="term" value="F:zinc ion binding"/>
    <property type="evidence" value="ECO:0007669"/>
    <property type="project" value="InterPro"/>
</dbReference>
<feature type="region of interest" description="Disordered" evidence="1">
    <location>
        <begin position="320"/>
        <end position="345"/>
    </location>
</feature>
<dbReference type="InterPro" id="IPR003604">
    <property type="entry name" value="Matrin/U1-like-C_Znf_C2H2"/>
</dbReference>
<dbReference type="Proteomes" id="UP000826271">
    <property type="component" value="Unassembled WGS sequence"/>
</dbReference>
<protein>
    <recommendedName>
        <fullName evidence="2">U1-type domain-containing protein</fullName>
    </recommendedName>
</protein>
<dbReference type="Gene3D" id="3.30.160.60">
    <property type="entry name" value="Classic Zinc Finger"/>
    <property type="match status" value="2"/>
</dbReference>
<feature type="compositionally biased region" description="Polar residues" evidence="1">
    <location>
        <begin position="161"/>
        <end position="173"/>
    </location>
</feature>
<comment type="caution">
    <text evidence="3">The sequence shown here is derived from an EMBL/GenBank/DDBJ whole genome shotgun (WGS) entry which is preliminary data.</text>
</comment>
<dbReference type="PANTHER" id="PTHR47487:SF8">
    <property type="entry name" value="OS08G0270900 PROTEIN"/>
    <property type="match status" value="1"/>
</dbReference>
<feature type="region of interest" description="Disordered" evidence="1">
    <location>
        <begin position="161"/>
        <end position="193"/>
    </location>
</feature>
<feature type="region of interest" description="Disordered" evidence="1">
    <location>
        <begin position="370"/>
        <end position="471"/>
    </location>
</feature>
<evidence type="ECO:0000259" key="2">
    <source>
        <dbReference type="SMART" id="SM00451"/>
    </source>
</evidence>